<dbReference type="AlphaFoldDB" id="A0A392RJQ5"/>
<feature type="non-terminal residue" evidence="1">
    <location>
        <position position="55"/>
    </location>
</feature>
<comment type="caution">
    <text evidence="1">The sequence shown here is derived from an EMBL/GenBank/DDBJ whole genome shotgun (WGS) entry which is preliminary data.</text>
</comment>
<evidence type="ECO:0000313" key="2">
    <source>
        <dbReference type="Proteomes" id="UP000265520"/>
    </source>
</evidence>
<reference evidence="1 2" key="1">
    <citation type="journal article" date="2018" name="Front. Plant Sci.">
        <title>Red Clover (Trifolium pratense) and Zigzag Clover (T. medium) - A Picture of Genomic Similarities and Differences.</title>
        <authorList>
            <person name="Dluhosova J."/>
            <person name="Istvanek J."/>
            <person name="Nedelnik J."/>
            <person name="Repkova J."/>
        </authorList>
    </citation>
    <scope>NUCLEOTIDE SEQUENCE [LARGE SCALE GENOMIC DNA]</scope>
    <source>
        <strain evidence="2">cv. 10/8</strain>
        <tissue evidence="1">Leaf</tissue>
    </source>
</reference>
<name>A0A392RJQ5_9FABA</name>
<sequence>MTTSAINGNFSGGKGQEIVVANGKCFDLLRPDLLRPDLVWVAIWFCCSCRSRSGF</sequence>
<protein>
    <submittedName>
        <fullName evidence="1">Splicing factor 3B subunit 3-like</fullName>
    </submittedName>
</protein>
<accession>A0A392RJQ5</accession>
<proteinExistence type="predicted"/>
<keyword evidence="2" id="KW-1185">Reference proteome</keyword>
<dbReference type="EMBL" id="LXQA010232181">
    <property type="protein sequence ID" value="MCI36264.1"/>
    <property type="molecule type" value="Genomic_DNA"/>
</dbReference>
<evidence type="ECO:0000313" key="1">
    <source>
        <dbReference type="EMBL" id="MCI36264.1"/>
    </source>
</evidence>
<organism evidence="1 2">
    <name type="scientific">Trifolium medium</name>
    <dbReference type="NCBI Taxonomy" id="97028"/>
    <lineage>
        <taxon>Eukaryota</taxon>
        <taxon>Viridiplantae</taxon>
        <taxon>Streptophyta</taxon>
        <taxon>Embryophyta</taxon>
        <taxon>Tracheophyta</taxon>
        <taxon>Spermatophyta</taxon>
        <taxon>Magnoliopsida</taxon>
        <taxon>eudicotyledons</taxon>
        <taxon>Gunneridae</taxon>
        <taxon>Pentapetalae</taxon>
        <taxon>rosids</taxon>
        <taxon>fabids</taxon>
        <taxon>Fabales</taxon>
        <taxon>Fabaceae</taxon>
        <taxon>Papilionoideae</taxon>
        <taxon>50 kb inversion clade</taxon>
        <taxon>NPAAA clade</taxon>
        <taxon>Hologalegina</taxon>
        <taxon>IRL clade</taxon>
        <taxon>Trifolieae</taxon>
        <taxon>Trifolium</taxon>
    </lineage>
</organism>
<dbReference type="Proteomes" id="UP000265520">
    <property type="component" value="Unassembled WGS sequence"/>
</dbReference>